<comment type="caution">
    <text evidence="1">The sequence shown here is derived from an EMBL/GenBank/DDBJ whole genome shotgun (WGS) entry which is preliminary data.</text>
</comment>
<evidence type="ECO:0000313" key="2">
    <source>
        <dbReference type="Proteomes" id="UP000265964"/>
    </source>
</evidence>
<dbReference type="RefSeq" id="WP_147397111.1">
    <property type="nucleotide sequence ID" value="NZ_NRJF01000101.1"/>
</dbReference>
<name>A0A3A1YAL2_9GAMM</name>
<protein>
    <submittedName>
        <fullName evidence="1">Uncharacterized protein</fullName>
    </submittedName>
</protein>
<feature type="non-terminal residue" evidence="1">
    <location>
        <position position="94"/>
    </location>
</feature>
<gene>
    <name evidence="1" type="ORF">CKF59_03990</name>
</gene>
<sequence>MTAKLNLQNWLSGSTDYCPEGNILHLKATNTQDPNLKHLAQEIDQASFTIQQYPGWQNAEIENNQELHLYRQLKEQALENLAQVKVDHNLPLTP</sequence>
<dbReference type="EMBL" id="NRJF01000101">
    <property type="protein sequence ID" value="RIY35182.1"/>
    <property type="molecule type" value="Genomic_DNA"/>
</dbReference>
<organism evidence="1 2">
    <name type="scientific">Psittacicella gerlachiana</name>
    <dbReference type="NCBI Taxonomy" id="2028574"/>
    <lineage>
        <taxon>Bacteria</taxon>
        <taxon>Pseudomonadati</taxon>
        <taxon>Pseudomonadota</taxon>
        <taxon>Gammaproteobacteria</taxon>
        <taxon>Pasteurellales</taxon>
        <taxon>Psittacicellaceae</taxon>
        <taxon>Psittacicella</taxon>
    </lineage>
</organism>
<dbReference type="Proteomes" id="UP000265964">
    <property type="component" value="Unassembled WGS sequence"/>
</dbReference>
<proteinExistence type="predicted"/>
<dbReference type="AlphaFoldDB" id="A0A3A1YAL2"/>
<keyword evidence="2" id="KW-1185">Reference proteome</keyword>
<accession>A0A3A1YAL2</accession>
<evidence type="ECO:0000313" key="1">
    <source>
        <dbReference type="EMBL" id="RIY35182.1"/>
    </source>
</evidence>
<reference evidence="1 2" key="1">
    <citation type="submission" date="2017-08" db="EMBL/GenBank/DDBJ databases">
        <title>Reclassification of Bisgaard taxon 37 and 44.</title>
        <authorList>
            <person name="Christensen H."/>
        </authorList>
    </citation>
    <scope>NUCLEOTIDE SEQUENCE [LARGE SCALE GENOMIC DNA]</scope>
    <source>
        <strain evidence="1 2">EEAB3T1</strain>
    </source>
</reference>